<feature type="compositionally biased region" description="Polar residues" evidence="3">
    <location>
        <begin position="399"/>
        <end position="409"/>
    </location>
</feature>
<dbReference type="InterPro" id="IPR005120">
    <property type="entry name" value="UPF3_dom"/>
</dbReference>
<keyword evidence="2" id="KW-0539">Nucleus</keyword>
<dbReference type="Pfam" id="PF03467">
    <property type="entry name" value="Smg4_UPF3"/>
    <property type="match status" value="1"/>
</dbReference>
<feature type="compositionally biased region" description="Gly residues" evidence="3">
    <location>
        <begin position="329"/>
        <end position="345"/>
    </location>
</feature>
<evidence type="ECO:0000313" key="5">
    <source>
        <dbReference type="EMBL" id="RHZ34559.1"/>
    </source>
</evidence>
<feature type="non-terminal residue" evidence="5">
    <location>
        <position position="1"/>
    </location>
</feature>
<comment type="caution">
    <text evidence="5">The sequence shown here is derived from an EMBL/GenBank/DDBJ whole genome shotgun (WGS) entry which is preliminary data.</text>
</comment>
<evidence type="ECO:0000256" key="2">
    <source>
        <dbReference type="ARBA" id="ARBA00023242"/>
    </source>
</evidence>
<feature type="region of interest" description="Disordered" evidence="3">
    <location>
        <begin position="262"/>
        <end position="409"/>
    </location>
</feature>
<evidence type="ECO:0000256" key="3">
    <source>
        <dbReference type="SAM" id="MobiDB-lite"/>
    </source>
</evidence>
<dbReference type="AlphaFoldDB" id="A0A3R6Z5V2"/>
<evidence type="ECO:0000313" key="6">
    <source>
        <dbReference type="Proteomes" id="UP000285430"/>
    </source>
</evidence>
<sequence length="409" mass="44350">LKVIRSLPNIFAPMMRWKKLVVRDLPHDASCEEALSACGFPITYTDSVLRTPIFPSTFFRWEGGKPAKNGRASVPSRLTLQFRKDPDQLEDTLRVLHGKEVTLANGSSIVLSVHIAPNQRLPREKPRRRDNKSNTIAKDPDYLAFLDDLSDPDKKQQQSVVTANDLNEGDDKVKDKPVSALVKFLNDRRVERRDKGGKVGRRISMSISLSKSVYDSLANAAQICQRQAQRGQSTPERISYELPPPFHVSTLYRRCVHLFAGSGGAKKGKDKKQPRNNTSNGLFAAPDGGGTANLPPSTMDTMQPGMLRIMPKGATGAPPLLTDQQLPLEGGGGGRGRPRGGGNRSRGGKKSAGRSDGGDPTGGGRGQRHPTNPPSSSSTSGKKQKVFVPKGAVQPPLPTVSQNNVPYTL</sequence>
<gene>
    <name evidence="5" type="ORF">DYB37_013583</name>
</gene>
<name>A0A3R6Z5V2_APHAT</name>
<comment type="subcellular location">
    <subcellularLocation>
        <location evidence="1">Nucleus</location>
    </subcellularLocation>
</comment>
<reference evidence="5 6" key="1">
    <citation type="submission" date="2018-08" db="EMBL/GenBank/DDBJ databases">
        <title>Aphanomyces genome sequencing and annotation.</title>
        <authorList>
            <person name="Minardi D."/>
            <person name="Oidtmann B."/>
            <person name="Van Der Giezen M."/>
            <person name="Studholme D.J."/>
        </authorList>
    </citation>
    <scope>NUCLEOTIDE SEQUENCE [LARGE SCALE GENOMIC DNA]</scope>
    <source>
        <strain evidence="5 6">Da</strain>
    </source>
</reference>
<dbReference type="GO" id="GO:0045727">
    <property type="term" value="P:positive regulation of translation"/>
    <property type="evidence" value="ECO:0007669"/>
    <property type="project" value="TreeGrafter"/>
</dbReference>
<dbReference type="GO" id="GO:0005730">
    <property type="term" value="C:nucleolus"/>
    <property type="evidence" value="ECO:0007669"/>
    <property type="project" value="TreeGrafter"/>
</dbReference>
<dbReference type="EMBL" id="QUTH01000240">
    <property type="protein sequence ID" value="RHZ34559.1"/>
    <property type="molecule type" value="Genomic_DNA"/>
</dbReference>
<dbReference type="GO" id="GO:0003729">
    <property type="term" value="F:mRNA binding"/>
    <property type="evidence" value="ECO:0007669"/>
    <property type="project" value="TreeGrafter"/>
</dbReference>
<dbReference type="PANTHER" id="PTHR13112:SF0">
    <property type="entry name" value="FI21285P1"/>
    <property type="match status" value="1"/>
</dbReference>
<dbReference type="GO" id="GO:0000184">
    <property type="term" value="P:nuclear-transcribed mRNA catabolic process, nonsense-mediated decay"/>
    <property type="evidence" value="ECO:0007669"/>
    <property type="project" value="InterPro"/>
</dbReference>
<dbReference type="VEuPathDB" id="FungiDB:H257_07513"/>
<feature type="domain" description="UPF3" evidence="4">
    <location>
        <begin position="19"/>
        <end position="188"/>
    </location>
</feature>
<organism evidence="5 6">
    <name type="scientific">Aphanomyces astaci</name>
    <name type="common">Crayfish plague agent</name>
    <dbReference type="NCBI Taxonomy" id="112090"/>
    <lineage>
        <taxon>Eukaryota</taxon>
        <taxon>Sar</taxon>
        <taxon>Stramenopiles</taxon>
        <taxon>Oomycota</taxon>
        <taxon>Saprolegniomycetes</taxon>
        <taxon>Saprolegniales</taxon>
        <taxon>Verrucalvaceae</taxon>
        <taxon>Aphanomyces</taxon>
    </lineage>
</organism>
<dbReference type="GO" id="GO:0005737">
    <property type="term" value="C:cytoplasm"/>
    <property type="evidence" value="ECO:0007669"/>
    <property type="project" value="TreeGrafter"/>
</dbReference>
<proteinExistence type="predicted"/>
<protein>
    <recommendedName>
        <fullName evidence="4">UPF3 domain-containing protein</fullName>
    </recommendedName>
</protein>
<dbReference type="Proteomes" id="UP000285430">
    <property type="component" value="Unassembled WGS sequence"/>
</dbReference>
<dbReference type="InterPro" id="IPR039722">
    <property type="entry name" value="Upf3"/>
</dbReference>
<accession>A0A3R6Z5V2</accession>
<evidence type="ECO:0000259" key="4">
    <source>
        <dbReference type="Pfam" id="PF03467"/>
    </source>
</evidence>
<dbReference type="PANTHER" id="PTHR13112">
    <property type="entry name" value="UPF3 REGULATOR OF NONSENSE TRANSCRIPTS-LIKE PROTEIN"/>
    <property type="match status" value="1"/>
</dbReference>
<evidence type="ECO:0000256" key="1">
    <source>
        <dbReference type="ARBA" id="ARBA00004123"/>
    </source>
</evidence>